<dbReference type="RefSeq" id="WP_200590380.1">
    <property type="nucleotide sequence ID" value="NZ_JAEPBG010000001.1"/>
</dbReference>
<evidence type="ECO:0000256" key="1">
    <source>
        <dbReference type="SAM" id="MobiDB-lite"/>
    </source>
</evidence>
<evidence type="ECO:0000313" key="3">
    <source>
        <dbReference type="EMBL" id="MBK4733646.1"/>
    </source>
</evidence>
<feature type="region of interest" description="Disordered" evidence="1">
    <location>
        <begin position="1"/>
        <end position="32"/>
    </location>
</feature>
<sequence>MFDHQDQKTYLKTEASGQDRLHERREQETRTSVHAYSEVHDLEVDERSFQIRMVSSETCRSDASSLIHRMYATRGYTVSNPLAEHSHRYTMTISQGDQVLGTITMGIDSPSGILADEIFKDEIDVSRRQGRKVCELTKLAFDPSVRSKVALASLFHMVLIYVRRVQGVRDVFIEVNPRHRRFYERMLGFTARGPKKMNPRVNAPAYLLCVDTDFVEEQVRRVGGTSTHENAEKTLYPYFFCPISEQQNKVIIEKYIAMLRKDPGNADVLNALAGVYQASRGTTTVERMTNSH</sequence>
<dbReference type="InterPro" id="IPR054597">
    <property type="entry name" value="FeeM_cat"/>
</dbReference>
<dbReference type="Pfam" id="PF21926">
    <property type="entry name" value="FeeM"/>
    <property type="match status" value="1"/>
</dbReference>
<comment type="caution">
    <text evidence="3">The sequence shown here is derived from an EMBL/GenBank/DDBJ whole genome shotgun (WGS) entry which is preliminary data.</text>
</comment>
<evidence type="ECO:0000259" key="2">
    <source>
        <dbReference type="Pfam" id="PF21926"/>
    </source>
</evidence>
<organism evidence="3 4">
    <name type="scientific">Noviherbaspirillum pedocola</name>
    <dbReference type="NCBI Taxonomy" id="2801341"/>
    <lineage>
        <taxon>Bacteria</taxon>
        <taxon>Pseudomonadati</taxon>
        <taxon>Pseudomonadota</taxon>
        <taxon>Betaproteobacteria</taxon>
        <taxon>Burkholderiales</taxon>
        <taxon>Oxalobacteraceae</taxon>
        <taxon>Noviherbaspirillum</taxon>
    </lineage>
</organism>
<dbReference type="SUPFAM" id="SSF55729">
    <property type="entry name" value="Acyl-CoA N-acyltransferases (Nat)"/>
    <property type="match status" value="1"/>
</dbReference>
<dbReference type="Proteomes" id="UP000622890">
    <property type="component" value="Unassembled WGS sequence"/>
</dbReference>
<accession>A0A934W028</accession>
<reference evidence="3" key="1">
    <citation type="submission" date="2021-01" db="EMBL/GenBank/DDBJ databases">
        <title>Genome sequence of strain Noviherbaspirillum sp. DKR-6.</title>
        <authorList>
            <person name="Chaudhary D.K."/>
        </authorList>
    </citation>
    <scope>NUCLEOTIDE SEQUENCE</scope>
    <source>
        <strain evidence="3">DKR-6</strain>
    </source>
</reference>
<dbReference type="InterPro" id="IPR016181">
    <property type="entry name" value="Acyl_CoA_acyltransferase"/>
</dbReference>
<evidence type="ECO:0000313" key="4">
    <source>
        <dbReference type="Proteomes" id="UP000622890"/>
    </source>
</evidence>
<feature type="domain" description="N-acyl amino acid synthase FeeM catalytic core" evidence="2">
    <location>
        <begin position="62"/>
        <end position="211"/>
    </location>
</feature>
<dbReference type="Gene3D" id="3.40.630.30">
    <property type="match status" value="1"/>
</dbReference>
<protein>
    <submittedName>
        <fullName evidence="3">N-acetyltransferase</fullName>
    </submittedName>
</protein>
<gene>
    <name evidence="3" type="ORF">JJB74_03365</name>
</gene>
<proteinExistence type="predicted"/>
<dbReference type="AlphaFoldDB" id="A0A934W028"/>
<keyword evidence="4" id="KW-1185">Reference proteome</keyword>
<name>A0A934W028_9BURK</name>
<dbReference type="EMBL" id="JAEPBG010000001">
    <property type="protein sequence ID" value="MBK4733646.1"/>
    <property type="molecule type" value="Genomic_DNA"/>
</dbReference>